<name>A0ABQ9YIN8_9EUKA</name>
<keyword evidence="3" id="KW-1185">Reference proteome</keyword>
<sequence>MRDFVALAVRHSRRGRVEQERRRERESEVEIVGIQARRLHSQNVLNVEWHSPPLPSQIPSTHHSTFVHSRFVDARTRLQIEHQRRGDPTNEDNEKDDDGLESIDGSFDTPTLVHFSSSSSFAFSFTFTLASSDGRTANGGECVGFRSPSSHLARLPPIQLAVLYSKLYTLNHCGHTFFVGKQIDSLISSTIQFHPQVTKSFLSFTVASDIFWTVNVNLTTTFPDSVERSSRNDPEKQVNRSLRVLCNSSAIQFVSFLDEGNERVEFDSLEQGRFKCVEGADGNGVGLKLFWLPLSNE</sequence>
<comment type="caution">
    <text evidence="2">The sequence shown here is derived from an EMBL/GenBank/DDBJ whole genome shotgun (WGS) entry which is preliminary data.</text>
</comment>
<evidence type="ECO:0000313" key="2">
    <source>
        <dbReference type="EMBL" id="KAK2963629.1"/>
    </source>
</evidence>
<accession>A0ABQ9YIN8</accession>
<dbReference type="EMBL" id="JARBJD010000005">
    <property type="protein sequence ID" value="KAK2963629.1"/>
    <property type="molecule type" value="Genomic_DNA"/>
</dbReference>
<proteinExistence type="predicted"/>
<protein>
    <submittedName>
        <fullName evidence="2">Uncharacterized protein</fullName>
    </submittedName>
</protein>
<evidence type="ECO:0000256" key="1">
    <source>
        <dbReference type="SAM" id="MobiDB-lite"/>
    </source>
</evidence>
<dbReference type="Proteomes" id="UP001281761">
    <property type="component" value="Unassembled WGS sequence"/>
</dbReference>
<gene>
    <name evidence="2" type="ORF">BLNAU_1194</name>
</gene>
<feature type="region of interest" description="Disordered" evidence="1">
    <location>
        <begin position="80"/>
        <end position="103"/>
    </location>
</feature>
<evidence type="ECO:0000313" key="3">
    <source>
        <dbReference type="Proteomes" id="UP001281761"/>
    </source>
</evidence>
<organism evidence="2 3">
    <name type="scientific">Blattamonas nauphoetae</name>
    <dbReference type="NCBI Taxonomy" id="2049346"/>
    <lineage>
        <taxon>Eukaryota</taxon>
        <taxon>Metamonada</taxon>
        <taxon>Preaxostyla</taxon>
        <taxon>Oxymonadida</taxon>
        <taxon>Blattamonas</taxon>
    </lineage>
</organism>
<feature type="compositionally biased region" description="Acidic residues" evidence="1">
    <location>
        <begin position="89"/>
        <end position="101"/>
    </location>
</feature>
<reference evidence="2 3" key="1">
    <citation type="journal article" date="2022" name="bioRxiv">
        <title>Genomics of Preaxostyla Flagellates Illuminates Evolutionary Transitions and the Path Towards Mitochondrial Loss.</title>
        <authorList>
            <person name="Novak L.V.F."/>
            <person name="Treitli S.C."/>
            <person name="Pyrih J."/>
            <person name="Halakuc P."/>
            <person name="Pipaliya S.V."/>
            <person name="Vacek V."/>
            <person name="Brzon O."/>
            <person name="Soukal P."/>
            <person name="Eme L."/>
            <person name="Dacks J.B."/>
            <person name="Karnkowska A."/>
            <person name="Elias M."/>
            <person name="Hampl V."/>
        </authorList>
    </citation>
    <scope>NUCLEOTIDE SEQUENCE [LARGE SCALE GENOMIC DNA]</scope>
    <source>
        <strain evidence="2">NAU3</strain>
        <tissue evidence="2">Gut</tissue>
    </source>
</reference>